<evidence type="ECO:0000313" key="2">
    <source>
        <dbReference type="EMBL" id="CAL1407801.1"/>
    </source>
</evidence>
<keyword evidence="3" id="KW-1185">Reference proteome</keyword>
<reference evidence="2 3" key="1">
    <citation type="submission" date="2024-04" db="EMBL/GenBank/DDBJ databases">
        <authorList>
            <person name="Fracassetti M."/>
        </authorList>
    </citation>
    <scope>NUCLEOTIDE SEQUENCE [LARGE SCALE GENOMIC DNA]</scope>
</reference>
<evidence type="ECO:0000256" key="1">
    <source>
        <dbReference type="SAM" id="MobiDB-lite"/>
    </source>
</evidence>
<proteinExistence type="predicted"/>
<feature type="region of interest" description="Disordered" evidence="1">
    <location>
        <begin position="1"/>
        <end position="82"/>
    </location>
</feature>
<sequence length="82" mass="8830">MSTGKNRKENKTARTKGMAGKEIQGVCKDEQARQQVGDQTPKVGRPKAYQQGSQAGEKQARSLGAKAVYSSQGKEVDSSIMD</sequence>
<dbReference type="EMBL" id="OZ034821">
    <property type="protein sequence ID" value="CAL1407801.1"/>
    <property type="molecule type" value="Genomic_DNA"/>
</dbReference>
<dbReference type="Proteomes" id="UP001497516">
    <property type="component" value="Chromosome 8"/>
</dbReference>
<dbReference type="AlphaFoldDB" id="A0AAV2GAS4"/>
<accession>A0AAV2GAS4</accession>
<gene>
    <name evidence="2" type="ORF">LTRI10_LOCUS47447</name>
</gene>
<feature type="compositionally biased region" description="Basic and acidic residues" evidence="1">
    <location>
        <begin position="1"/>
        <end position="12"/>
    </location>
</feature>
<organism evidence="2 3">
    <name type="scientific">Linum trigynum</name>
    <dbReference type="NCBI Taxonomy" id="586398"/>
    <lineage>
        <taxon>Eukaryota</taxon>
        <taxon>Viridiplantae</taxon>
        <taxon>Streptophyta</taxon>
        <taxon>Embryophyta</taxon>
        <taxon>Tracheophyta</taxon>
        <taxon>Spermatophyta</taxon>
        <taxon>Magnoliopsida</taxon>
        <taxon>eudicotyledons</taxon>
        <taxon>Gunneridae</taxon>
        <taxon>Pentapetalae</taxon>
        <taxon>rosids</taxon>
        <taxon>fabids</taxon>
        <taxon>Malpighiales</taxon>
        <taxon>Linaceae</taxon>
        <taxon>Linum</taxon>
    </lineage>
</organism>
<name>A0AAV2GAS4_9ROSI</name>
<protein>
    <submittedName>
        <fullName evidence="2">Uncharacterized protein</fullName>
    </submittedName>
</protein>
<evidence type="ECO:0000313" key="3">
    <source>
        <dbReference type="Proteomes" id="UP001497516"/>
    </source>
</evidence>